<keyword evidence="5" id="KW-0732">Signal</keyword>
<dbReference type="AlphaFoldDB" id="A0A5E4ND55"/>
<dbReference type="PROSITE" id="PS00122">
    <property type="entry name" value="CARBOXYLESTERASE_B_1"/>
    <property type="match status" value="1"/>
</dbReference>
<sequence>METFIIFTLFFGFVVSTDNILLQLNQGWIRGGSMVSRNGRDFKAFQGIPYAKPPIGDLRLKDPEPLISWDVDILNATSEPKFCIQKNYISYIPDSKVSGHEDCLYLNVYTPKIPKEEDTEFLPVMVWIHGGGYFAWHGGSSFFDPQYLLDKNIIFVSMNYRLGILGFLSTEDDNLPGNYGMKDQVLALQWIQSNIERFGGDRQKVTIFGGSAGAGSVGLHLLSPMSKGLFHKAIMQSGTPLCPWAVSPPGWARRRALSLSTIAGCPSDPKLLAECLRKIPADLLVDLQFNFFEWQIYPPVTFNPVVENCENKKGFLCHYPLLDFKQESNVPILMGLNTAEGGLIASRMYDESCKFSKLQLKNNFHNLISSILMYKYTSKMSDIPIIGDKILEHYFPSRNIDDPMKLVDMISGGFFFQCSINMATSLTSPVRFYVYGHKNEFTFNTIFGPCNKSLGVSHCDDLISLFALPVAKKLKEEDLKVSELMVNLWTRFASAKIITVDGKENGNEWPLFDAKKQSFLLINSSNPVITEKLYMDEYMFWNDLPLLSAFKGSKNVLKTEF</sequence>
<evidence type="ECO:0000313" key="8">
    <source>
        <dbReference type="Proteomes" id="UP000325440"/>
    </source>
</evidence>
<reference evidence="7 8" key="1">
    <citation type="submission" date="2019-08" db="EMBL/GenBank/DDBJ databases">
        <authorList>
            <person name="Alioto T."/>
            <person name="Alioto T."/>
            <person name="Gomez Garrido J."/>
        </authorList>
    </citation>
    <scope>NUCLEOTIDE SEQUENCE [LARGE SCALE GENOMIC DNA]</scope>
</reference>
<keyword evidence="4" id="KW-0325">Glycoprotein</keyword>
<evidence type="ECO:0000259" key="6">
    <source>
        <dbReference type="Pfam" id="PF00135"/>
    </source>
</evidence>
<dbReference type="PANTHER" id="PTHR11559">
    <property type="entry name" value="CARBOXYLESTERASE"/>
    <property type="match status" value="1"/>
</dbReference>
<dbReference type="EC" id="3.1.1.-" evidence="5"/>
<name>A0A5E4ND55_9HEMI</name>
<feature type="chain" id="PRO_5023159917" description="Carboxylic ester hydrolase" evidence="5">
    <location>
        <begin position="17"/>
        <end position="561"/>
    </location>
</feature>
<dbReference type="InterPro" id="IPR019819">
    <property type="entry name" value="Carboxylesterase_B_CS"/>
</dbReference>
<dbReference type="Proteomes" id="UP000325440">
    <property type="component" value="Unassembled WGS sequence"/>
</dbReference>
<evidence type="ECO:0000256" key="3">
    <source>
        <dbReference type="ARBA" id="ARBA00022801"/>
    </source>
</evidence>
<dbReference type="OrthoDB" id="8174896at2759"/>
<evidence type="ECO:0000256" key="4">
    <source>
        <dbReference type="ARBA" id="ARBA00023180"/>
    </source>
</evidence>
<feature type="signal peptide" evidence="5">
    <location>
        <begin position="1"/>
        <end position="16"/>
    </location>
</feature>
<protein>
    <recommendedName>
        <fullName evidence="5">Carboxylic ester hydrolase</fullName>
        <ecNumber evidence="5">3.1.1.-</ecNumber>
    </recommendedName>
</protein>
<organism evidence="7 8">
    <name type="scientific">Cinara cedri</name>
    <dbReference type="NCBI Taxonomy" id="506608"/>
    <lineage>
        <taxon>Eukaryota</taxon>
        <taxon>Metazoa</taxon>
        <taxon>Ecdysozoa</taxon>
        <taxon>Arthropoda</taxon>
        <taxon>Hexapoda</taxon>
        <taxon>Insecta</taxon>
        <taxon>Pterygota</taxon>
        <taxon>Neoptera</taxon>
        <taxon>Paraneoptera</taxon>
        <taxon>Hemiptera</taxon>
        <taxon>Sternorrhyncha</taxon>
        <taxon>Aphidomorpha</taxon>
        <taxon>Aphidoidea</taxon>
        <taxon>Aphididae</taxon>
        <taxon>Lachninae</taxon>
        <taxon>Cinara</taxon>
    </lineage>
</organism>
<dbReference type="PROSITE" id="PS00941">
    <property type="entry name" value="CARBOXYLESTERASE_B_2"/>
    <property type="match status" value="1"/>
</dbReference>
<evidence type="ECO:0000256" key="1">
    <source>
        <dbReference type="ARBA" id="ARBA00005964"/>
    </source>
</evidence>
<dbReference type="InterPro" id="IPR050309">
    <property type="entry name" value="Type-B_Carboxylest/Lipase"/>
</dbReference>
<dbReference type="InterPro" id="IPR002018">
    <property type="entry name" value="CarbesteraseB"/>
</dbReference>
<dbReference type="EMBL" id="CABPRJ010001922">
    <property type="protein sequence ID" value="VVC41618.1"/>
    <property type="molecule type" value="Genomic_DNA"/>
</dbReference>
<dbReference type="SUPFAM" id="SSF53474">
    <property type="entry name" value="alpha/beta-Hydrolases"/>
    <property type="match status" value="1"/>
</dbReference>
<evidence type="ECO:0000256" key="5">
    <source>
        <dbReference type="RuleBase" id="RU361235"/>
    </source>
</evidence>
<feature type="domain" description="Carboxylesterase type B" evidence="6">
    <location>
        <begin position="21"/>
        <end position="541"/>
    </location>
</feature>
<dbReference type="Pfam" id="PF00135">
    <property type="entry name" value="COesterase"/>
    <property type="match status" value="1"/>
</dbReference>
<keyword evidence="2" id="KW-0719">Serine esterase</keyword>
<keyword evidence="3 5" id="KW-0378">Hydrolase</keyword>
<evidence type="ECO:0000313" key="7">
    <source>
        <dbReference type="EMBL" id="VVC41618.1"/>
    </source>
</evidence>
<dbReference type="InterPro" id="IPR019826">
    <property type="entry name" value="Carboxylesterase_B_AS"/>
</dbReference>
<comment type="similarity">
    <text evidence="1 5">Belongs to the type-B carboxylesterase/lipase family.</text>
</comment>
<keyword evidence="8" id="KW-1185">Reference proteome</keyword>
<accession>A0A5E4ND55</accession>
<dbReference type="Gene3D" id="3.40.50.1820">
    <property type="entry name" value="alpha/beta hydrolase"/>
    <property type="match status" value="1"/>
</dbReference>
<evidence type="ECO:0000256" key="2">
    <source>
        <dbReference type="ARBA" id="ARBA00022487"/>
    </source>
</evidence>
<dbReference type="GO" id="GO:0052689">
    <property type="term" value="F:carboxylic ester hydrolase activity"/>
    <property type="evidence" value="ECO:0007669"/>
    <property type="project" value="UniProtKB-KW"/>
</dbReference>
<gene>
    <name evidence="7" type="ORF">CINCED_3A013561</name>
</gene>
<dbReference type="InterPro" id="IPR029058">
    <property type="entry name" value="AB_hydrolase_fold"/>
</dbReference>
<proteinExistence type="inferred from homology"/>